<keyword evidence="3" id="KW-1185">Reference proteome</keyword>
<comment type="caution">
    <text evidence="2">The sequence shown here is derived from an EMBL/GenBank/DDBJ whole genome shotgun (WGS) entry which is preliminary data.</text>
</comment>
<proteinExistence type="predicted"/>
<gene>
    <name evidence="2" type="ORF">CRG98_020755</name>
</gene>
<dbReference type="Proteomes" id="UP000233551">
    <property type="component" value="Unassembled WGS sequence"/>
</dbReference>
<evidence type="ECO:0000313" key="2">
    <source>
        <dbReference type="EMBL" id="PKI58856.1"/>
    </source>
</evidence>
<protein>
    <submittedName>
        <fullName evidence="2">Uncharacterized protein</fullName>
    </submittedName>
</protein>
<accession>A0A2I0JTR8</accession>
<dbReference type="AlphaFoldDB" id="A0A2I0JTR8"/>
<sequence length="98" mass="10403">MEPRLMARLGLPAPSLLIGVAGALCNLDFVQTNIKFDIGEGNQIGAELLFWPPVPPSEIINGSDAADNLTNSEGKRGKAQIESKRTETGMEAPTISPN</sequence>
<feature type="compositionally biased region" description="Basic and acidic residues" evidence="1">
    <location>
        <begin position="73"/>
        <end position="88"/>
    </location>
</feature>
<reference evidence="2 3" key="1">
    <citation type="submission" date="2017-11" db="EMBL/GenBank/DDBJ databases">
        <title>De-novo sequencing of pomegranate (Punica granatum L.) genome.</title>
        <authorList>
            <person name="Akparov Z."/>
            <person name="Amiraslanov A."/>
            <person name="Hajiyeva S."/>
            <person name="Abbasov M."/>
            <person name="Kaur K."/>
            <person name="Hamwieh A."/>
            <person name="Solovyev V."/>
            <person name="Salamov A."/>
            <person name="Braich B."/>
            <person name="Kosarev P."/>
            <person name="Mahmoud A."/>
            <person name="Hajiyev E."/>
            <person name="Babayeva S."/>
            <person name="Izzatullayeva V."/>
            <person name="Mammadov A."/>
            <person name="Mammadov A."/>
            <person name="Sharifova S."/>
            <person name="Ojaghi J."/>
            <person name="Eynullazada K."/>
            <person name="Bayramov B."/>
            <person name="Abdulazimova A."/>
            <person name="Shahmuradov I."/>
        </authorList>
    </citation>
    <scope>NUCLEOTIDE SEQUENCE [LARGE SCALE GENOMIC DNA]</scope>
    <source>
        <strain evidence="3">cv. AG2017</strain>
        <tissue evidence="2">Leaf</tissue>
    </source>
</reference>
<organism evidence="2 3">
    <name type="scientific">Punica granatum</name>
    <name type="common">Pomegranate</name>
    <dbReference type="NCBI Taxonomy" id="22663"/>
    <lineage>
        <taxon>Eukaryota</taxon>
        <taxon>Viridiplantae</taxon>
        <taxon>Streptophyta</taxon>
        <taxon>Embryophyta</taxon>
        <taxon>Tracheophyta</taxon>
        <taxon>Spermatophyta</taxon>
        <taxon>Magnoliopsida</taxon>
        <taxon>eudicotyledons</taxon>
        <taxon>Gunneridae</taxon>
        <taxon>Pentapetalae</taxon>
        <taxon>rosids</taxon>
        <taxon>malvids</taxon>
        <taxon>Myrtales</taxon>
        <taxon>Lythraceae</taxon>
        <taxon>Punica</taxon>
    </lineage>
</organism>
<feature type="region of interest" description="Disordered" evidence="1">
    <location>
        <begin position="60"/>
        <end position="98"/>
    </location>
</feature>
<evidence type="ECO:0000256" key="1">
    <source>
        <dbReference type="SAM" id="MobiDB-lite"/>
    </source>
</evidence>
<name>A0A2I0JTR8_PUNGR</name>
<dbReference type="EMBL" id="PGOL01001337">
    <property type="protein sequence ID" value="PKI58856.1"/>
    <property type="molecule type" value="Genomic_DNA"/>
</dbReference>
<evidence type="ECO:0000313" key="3">
    <source>
        <dbReference type="Proteomes" id="UP000233551"/>
    </source>
</evidence>